<organism evidence="6 7">
    <name type="scientific">Roseibium aggregatum</name>
    <dbReference type="NCBI Taxonomy" id="187304"/>
    <lineage>
        <taxon>Bacteria</taxon>
        <taxon>Pseudomonadati</taxon>
        <taxon>Pseudomonadota</taxon>
        <taxon>Alphaproteobacteria</taxon>
        <taxon>Hyphomicrobiales</taxon>
        <taxon>Stappiaceae</taxon>
        <taxon>Roseibium</taxon>
    </lineage>
</organism>
<dbReference type="EMBL" id="JABFCZ010000031">
    <property type="protein sequence ID" value="MBD1549169.1"/>
    <property type="molecule type" value="Genomic_DNA"/>
</dbReference>
<dbReference type="Proteomes" id="UP000598467">
    <property type="component" value="Unassembled WGS sequence"/>
</dbReference>
<dbReference type="AlphaFoldDB" id="A0A926NZD0"/>
<dbReference type="InterPro" id="IPR029058">
    <property type="entry name" value="AB_hydrolase_fold"/>
</dbReference>
<dbReference type="GO" id="GO:0042619">
    <property type="term" value="P:poly-hydroxybutyrate biosynthetic process"/>
    <property type="evidence" value="ECO:0007669"/>
    <property type="project" value="InterPro"/>
</dbReference>
<dbReference type="PANTHER" id="PTHR36837:SF5">
    <property type="entry name" value="POLY-3-HYDROXYBUTYRATE SYNTHASE"/>
    <property type="match status" value="1"/>
</dbReference>
<sequence length="615" mass="69559">MPVTPDKPKSVSRKRDSDTPASEPFPLDIERDLDALEDSYSVTAFAELMDRATRATIARTTLGISPAALWSAYMDWALHLAMSPGKQGRLAEKAWTKWQRLARFWAACCATRGNGERCIEPLPQDHRFDHPGWEKFPFSLYSQSFLLGQQWWYNAMTGVRGVTAHHEKVVDFTTRQILDFYSPSNFFWTNPEVIEKTVQDAGINLFRGAHYFIEDMDRQSRHLPPAGLEDFEVGGNLANTPGKVVFRNRLIELIQYTPTTDKVRPEPVVIVPAWIMKYYILDLSEQNSLVRYLLSEGYTVFMISWKNPGREDRDLGMEDYRKLGVKAALDAALAITGADKAHMAGYCLGGTLLSIAVAGMMHNGGHHVASMSMFAAQTDFTEAGELTLFIDESEVSFLEDMMWEQGFLDTNQMSGAFQLLRSNDLIWSKGVREYLMGERAPMFDLMAWNADGTRMPYKMHSQYLTELFLHNDFAEGRYEVDGQPVSVEDIQVPIFAVGTEHDHVAPWHSVYKIVHLADTEVTFVLTAGGHNAGIVSEPGHKHRHYRIMTTPEHDGYLDADGWKERADMCEGSWWEAWSDWLNHRSGKPGDLPPMGNAEKGYPVVCDAPGTYVRMS</sequence>
<feature type="domain" description="Poly-beta-hydroxybutyrate polymerase N-terminal" evidence="4">
    <location>
        <begin position="124"/>
        <end position="293"/>
    </location>
</feature>
<dbReference type="Pfam" id="PF07167">
    <property type="entry name" value="PhaC_N"/>
    <property type="match status" value="1"/>
</dbReference>
<accession>A0A926NZD0</accession>
<keyword evidence="1" id="KW-0808">Transferase</keyword>
<name>A0A926NZD0_9HYPH</name>
<dbReference type="Pfam" id="PF12551">
    <property type="entry name" value="PHBC_N"/>
    <property type="match status" value="1"/>
</dbReference>
<dbReference type="RefSeq" id="WP_190293854.1">
    <property type="nucleotide sequence ID" value="NZ_JABFCZ010000031.1"/>
</dbReference>
<proteinExistence type="predicted"/>
<evidence type="ECO:0000256" key="3">
    <source>
        <dbReference type="SAM" id="MobiDB-lite"/>
    </source>
</evidence>
<evidence type="ECO:0000259" key="5">
    <source>
        <dbReference type="Pfam" id="PF12551"/>
    </source>
</evidence>
<keyword evidence="2" id="KW-0012">Acyltransferase</keyword>
<reference evidence="6" key="1">
    <citation type="submission" date="2020-05" db="EMBL/GenBank/DDBJ databases">
        <title>Identification of trans-AT polyketide cluster in two marine bacteria, producers of a novel glutaramide-containing polyketide sesbanimide D and analogs.</title>
        <authorList>
            <person name="Kacar D."/>
            <person name="Rodriguez P."/>
            <person name="Canedo L."/>
            <person name="Gonzalez E."/>
            <person name="Galan B."/>
            <person name="De La Calle F."/>
            <person name="Garcia J.L."/>
        </authorList>
    </citation>
    <scope>NUCLEOTIDE SEQUENCE</scope>
    <source>
        <strain evidence="6">PHM038</strain>
    </source>
</reference>
<gene>
    <name evidence="6" type="ORF">HK439_23155</name>
</gene>
<evidence type="ECO:0000259" key="4">
    <source>
        <dbReference type="Pfam" id="PF07167"/>
    </source>
</evidence>
<evidence type="ECO:0000256" key="1">
    <source>
        <dbReference type="ARBA" id="ARBA00022679"/>
    </source>
</evidence>
<dbReference type="InterPro" id="IPR010941">
    <property type="entry name" value="PhaC_N"/>
</dbReference>
<dbReference type="PANTHER" id="PTHR36837">
    <property type="entry name" value="POLY(3-HYDROXYALKANOATE) POLYMERASE SUBUNIT PHAC"/>
    <property type="match status" value="1"/>
</dbReference>
<evidence type="ECO:0000313" key="6">
    <source>
        <dbReference type="EMBL" id="MBD1549169.1"/>
    </source>
</evidence>
<dbReference type="InterPro" id="IPR051321">
    <property type="entry name" value="PHA/PHB_synthase"/>
</dbReference>
<comment type="caution">
    <text evidence="6">The sequence shown here is derived from an EMBL/GenBank/DDBJ whole genome shotgun (WGS) entry which is preliminary data.</text>
</comment>
<protein>
    <submittedName>
        <fullName evidence="6">Polyhydroxyalkanoic acid synthase</fullName>
    </submittedName>
</protein>
<evidence type="ECO:0000313" key="7">
    <source>
        <dbReference type="Proteomes" id="UP000598467"/>
    </source>
</evidence>
<dbReference type="SUPFAM" id="SSF53474">
    <property type="entry name" value="alpha/beta-Hydrolases"/>
    <property type="match status" value="1"/>
</dbReference>
<dbReference type="InterPro" id="IPR022211">
    <property type="entry name" value="PHBC_N"/>
</dbReference>
<feature type="domain" description="Poly-beta-hydroxybutyrate polymerase N-terminal" evidence="5">
    <location>
        <begin position="46"/>
        <end position="86"/>
    </location>
</feature>
<feature type="compositionally biased region" description="Basic and acidic residues" evidence="3">
    <location>
        <begin position="1"/>
        <end position="18"/>
    </location>
</feature>
<evidence type="ECO:0000256" key="2">
    <source>
        <dbReference type="ARBA" id="ARBA00023315"/>
    </source>
</evidence>
<dbReference type="Gene3D" id="3.40.50.1820">
    <property type="entry name" value="alpha/beta hydrolase"/>
    <property type="match status" value="1"/>
</dbReference>
<feature type="region of interest" description="Disordered" evidence="3">
    <location>
        <begin position="1"/>
        <end position="26"/>
    </location>
</feature>
<dbReference type="GO" id="GO:0016746">
    <property type="term" value="F:acyltransferase activity"/>
    <property type="evidence" value="ECO:0007669"/>
    <property type="project" value="UniProtKB-KW"/>
</dbReference>